<evidence type="ECO:0000313" key="15">
    <source>
        <dbReference type="EMBL" id="CZR56010.1"/>
    </source>
</evidence>
<keyword evidence="8 13" id="KW-0812">Transmembrane</keyword>
<dbReference type="InterPro" id="IPR007704">
    <property type="entry name" value="PIG-M"/>
</dbReference>
<evidence type="ECO:0000256" key="11">
    <source>
        <dbReference type="ARBA" id="ARBA00023136"/>
    </source>
</evidence>
<keyword evidence="16" id="KW-1185">Reference proteome</keyword>
<dbReference type="Proteomes" id="UP000184330">
    <property type="component" value="Unassembled WGS sequence"/>
</dbReference>
<reference evidence="15 16" key="1">
    <citation type="submission" date="2016-03" db="EMBL/GenBank/DDBJ databases">
        <authorList>
            <person name="Ploux O."/>
        </authorList>
    </citation>
    <scope>NUCLEOTIDE SEQUENCE [LARGE SCALE GENOMIC DNA]</scope>
    <source>
        <strain evidence="15 16">UAMH 11012</strain>
    </source>
</reference>
<evidence type="ECO:0000256" key="3">
    <source>
        <dbReference type="ARBA" id="ARBA00011071"/>
    </source>
</evidence>
<evidence type="ECO:0000256" key="6">
    <source>
        <dbReference type="ARBA" id="ARBA00022676"/>
    </source>
</evidence>
<dbReference type="GO" id="GO:0051751">
    <property type="term" value="F:alpha-1,4-mannosyltransferase activity"/>
    <property type="evidence" value="ECO:0007669"/>
    <property type="project" value="InterPro"/>
</dbReference>
<name>A0A1L7WTB5_9HELO</name>
<feature type="transmembrane region" description="Helical" evidence="13">
    <location>
        <begin position="315"/>
        <end position="339"/>
    </location>
</feature>
<dbReference type="Pfam" id="PF05007">
    <property type="entry name" value="Mannosyl_trans"/>
    <property type="match status" value="1"/>
</dbReference>
<dbReference type="PANTHER" id="PTHR12886:SF0">
    <property type="entry name" value="GPI MANNOSYLTRANSFERASE 1"/>
    <property type="match status" value="1"/>
</dbReference>
<organism evidence="15 16">
    <name type="scientific">Phialocephala subalpina</name>
    <dbReference type="NCBI Taxonomy" id="576137"/>
    <lineage>
        <taxon>Eukaryota</taxon>
        <taxon>Fungi</taxon>
        <taxon>Dikarya</taxon>
        <taxon>Ascomycota</taxon>
        <taxon>Pezizomycotina</taxon>
        <taxon>Leotiomycetes</taxon>
        <taxon>Helotiales</taxon>
        <taxon>Mollisiaceae</taxon>
        <taxon>Phialocephala</taxon>
        <taxon>Phialocephala fortinii species complex</taxon>
    </lineage>
</organism>
<keyword evidence="6 13" id="KW-0328">Glycosyltransferase</keyword>
<evidence type="ECO:0000256" key="5">
    <source>
        <dbReference type="ARBA" id="ARBA00022502"/>
    </source>
</evidence>
<feature type="transmembrane region" description="Helical" evidence="13">
    <location>
        <begin position="381"/>
        <end position="404"/>
    </location>
</feature>
<dbReference type="STRING" id="576137.A0A1L7WTB5"/>
<dbReference type="GO" id="GO:0006506">
    <property type="term" value="P:GPI anchor biosynthetic process"/>
    <property type="evidence" value="ECO:0007669"/>
    <property type="project" value="UniProtKB-UniPathway"/>
</dbReference>
<evidence type="ECO:0000256" key="9">
    <source>
        <dbReference type="ARBA" id="ARBA00022824"/>
    </source>
</evidence>
<dbReference type="GO" id="GO:1990529">
    <property type="term" value="C:glycosylphosphatidylinositol-mannosyltransferase I complex"/>
    <property type="evidence" value="ECO:0007669"/>
    <property type="project" value="TreeGrafter"/>
</dbReference>
<dbReference type="GO" id="GO:0005789">
    <property type="term" value="C:endoplasmic reticulum membrane"/>
    <property type="evidence" value="ECO:0007669"/>
    <property type="project" value="UniProtKB-SubCell"/>
</dbReference>
<evidence type="ECO:0000256" key="1">
    <source>
        <dbReference type="ARBA" id="ARBA00004477"/>
    </source>
</evidence>
<dbReference type="EC" id="2.4.1.-" evidence="13"/>
<dbReference type="PANTHER" id="PTHR12886">
    <property type="entry name" value="PIG-M MANNOSYLTRANSFERASE"/>
    <property type="match status" value="1"/>
</dbReference>
<keyword evidence="11 13" id="KW-0472">Membrane</keyword>
<sequence>MSKFFSSPVLVFSSAIALRIGLFFYGLWQDANSPMKYTDIDYYVFTDAARFTAHGHSPYDRETYRYTPLLAWMLLPTAWSSTWFSFGKVLFAVGDIVAGALIVLVLRNGEGKMSMESALKFASIWLLNPMVATISTRGSSEGLLGVIVVALLWAITQKRIVLAGFLLGFGVHFKIYPFIYAPSIIWWLDDEQLGRSKSSKDTDIISHIKNFFNGPRITLTISSLLTFLSLNTLMYTIYGYPFLQHTYLHHVSRIDHRHNFSPYNTLLYLSSSITTPSTSIKLESLAFTPQLFLSAVALPLLLAKKDLASTMLAQTFAFVTFNKVCTSQYFLWYTIFLPFYLPRSTLLSRPYLGLSAAALWVITQAMWLQQGFQLEFLGQNTFVPGLWLSSLGFFGVNCWILGIICGDVGVGKEDETRGVPKSVVEKPSSATEKGKTSVKDGEKKKGKGKKVRSGWDDITLCR</sequence>
<feature type="transmembrane region" description="Helical" evidence="13">
    <location>
        <begin position="142"/>
        <end position="169"/>
    </location>
</feature>
<feature type="transmembrane region" description="Helical" evidence="13">
    <location>
        <begin position="217"/>
        <end position="238"/>
    </location>
</feature>
<evidence type="ECO:0000256" key="10">
    <source>
        <dbReference type="ARBA" id="ARBA00022989"/>
    </source>
</evidence>
<proteinExistence type="inferred from homology"/>
<accession>A0A1L7WTB5</accession>
<feature type="compositionally biased region" description="Basic and acidic residues" evidence="14">
    <location>
        <begin position="432"/>
        <end position="443"/>
    </location>
</feature>
<protein>
    <recommendedName>
        <fullName evidence="4 13">GPI mannosyltransferase 1</fullName>
        <ecNumber evidence="13">2.4.1.-</ecNumber>
    </recommendedName>
    <alternativeName>
        <fullName evidence="13">GPI mannosyltransferase I</fullName>
    </alternativeName>
</protein>
<dbReference type="UniPathway" id="UPA00196"/>
<keyword evidence="7 13" id="KW-0808">Transferase</keyword>
<evidence type="ECO:0000256" key="2">
    <source>
        <dbReference type="ARBA" id="ARBA00004687"/>
    </source>
</evidence>
<feature type="region of interest" description="Disordered" evidence="14">
    <location>
        <begin position="414"/>
        <end position="462"/>
    </location>
</feature>
<comment type="similarity">
    <text evidence="3 13">Belongs to the PIGM family.</text>
</comment>
<gene>
    <name evidence="15" type="ORF">PAC_05898</name>
</gene>
<comment type="subcellular location">
    <subcellularLocation>
        <location evidence="1 13">Endoplasmic reticulum membrane</location>
        <topology evidence="1 13">Multi-pass membrane protein</topology>
    </subcellularLocation>
</comment>
<keyword evidence="9 13" id="KW-0256">Endoplasmic reticulum</keyword>
<evidence type="ECO:0000256" key="7">
    <source>
        <dbReference type="ARBA" id="ARBA00022679"/>
    </source>
</evidence>
<comment type="pathway">
    <text evidence="2 13">Glycolipid biosynthesis; glycosylphosphatidylinositol-anchor biosynthesis.</text>
</comment>
<dbReference type="GO" id="GO:0004376">
    <property type="term" value="F:GPI mannosyltransferase activity"/>
    <property type="evidence" value="ECO:0007669"/>
    <property type="project" value="InterPro"/>
</dbReference>
<dbReference type="EMBL" id="FJOG01000007">
    <property type="protein sequence ID" value="CZR56010.1"/>
    <property type="molecule type" value="Genomic_DNA"/>
</dbReference>
<evidence type="ECO:0000256" key="14">
    <source>
        <dbReference type="SAM" id="MobiDB-lite"/>
    </source>
</evidence>
<comment type="function">
    <text evidence="12 13">Mannosyltransferase involved in glycosylphosphatidylinositol-anchor biosynthesis. Transfers the first alpha-1,4-mannose to GlcN-acyl-PI during GPI precursor assembly. Required for cell wall integrity.</text>
</comment>
<evidence type="ECO:0000256" key="13">
    <source>
        <dbReference type="RuleBase" id="RU365064"/>
    </source>
</evidence>
<evidence type="ECO:0000313" key="16">
    <source>
        <dbReference type="Proteomes" id="UP000184330"/>
    </source>
</evidence>
<evidence type="ECO:0000256" key="12">
    <source>
        <dbReference type="ARBA" id="ARBA00025399"/>
    </source>
</evidence>
<dbReference type="OrthoDB" id="1741594at2759"/>
<feature type="transmembrane region" description="Helical" evidence="13">
    <location>
        <begin position="351"/>
        <end position="369"/>
    </location>
</feature>
<dbReference type="AlphaFoldDB" id="A0A1L7WTB5"/>
<keyword evidence="10 13" id="KW-1133">Transmembrane helix</keyword>
<evidence type="ECO:0000256" key="8">
    <source>
        <dbReference type="ARBA" id="ARBA00022692"/>
    </source>
</evidence>
<evidence type="ECO:0000256" key="4">
    <source>
        <dbReference type="ARBA" id="ARBA00013797"/>
    </source>
</evidence>
<feature type="transmembrane region" description="Helical" evidence="13">
    <location>
        <begin position="83"/>
        <end position="106"/>
    </location>
</feature>
<feature type="transmembrane region" description="Helical" evidence="13">
    <location>
        <begin position="9"/>
        <end position="28"/>
    </location>
</feature>
<keyword evidence="5 13" id="KW-0337">GPI-anchor biosynthesis</keyword>